<dbReference type="RefSeq" id="WP_387963082.1">
    <property type="nucleotide sequence ID" value="NZ_JBHSGP010000014.1"/>
</dbReference>
<protein>
    <submittedName>
        <fullName evidence="2">VanZ family protein</fullName>
    </submittedName>
</protein>
<keyword evidence="1" id="KW-1133">Transmembrane helix</keyword>
<organism evidence="2 3">
    <name type="scientific">Geojedonia litorea</name>
    <dbReference type="NCBI Taxonomy" id="1268269"/>
    <lineage>
        <taxon>Bacteria</taxon>
        <taxon>Pseudomonadati</taxon>
        <taxon>Bacteroidota</taxon>
        <taxon>Flavobacteriia</taxon>
        <taxon>Flavobacteriales</taxon>
        <taxon>Flavobacteriaceae</taxon>
        <taxon>Geojedonia</taxon>
    </lineage>
</organism>
<keyword evidence="3" id="KW-1185">Reference proteome</keyword>
<feature type="transmembrane region" description="Helical" evidence="1">
    <location>
        <begin position="63"/>
        <end position="82"/>
    </location>
</feature>
<evidence type="ECO:0000313" key="2">
    <source>
        <dbReference type="EMBL" id="MFC4722512.1"/>
    </source>
</evidence>
<reference evidence="3" key="1">
    <citation type="journal article" date="2019" name="Int. J. Syst. Evol. Microbiol.">
        <title>The Global Catalogue of Microorganisms (GCM) 10K type strain sequencing project: providing services to taxonomists for standard genome sequencing and annotation.</title>
        <authorList>
            <consortium name="The Broad Institute Genomics Platform"/>
            <consortium name="The Broad Institute Genome Sequencing Center for Infectious Disease"/>
            <person name="Wu L."/>
            <person name="Ma J."/>
        </authorList>
    </citation>
    <scope>NUCLEOTIDE SEQUENCE [LARGE SCALE GENOMIC DNA]</scope>
    <source>
        <strain evidence="3">CCUG 63682</strain>
    </source>
</reference>
<gene>
    <name evidence="2" type="ORF">ACFO5O_09275</name>
</gene>
<accession>A0ABV9N2J0</accession>
<dbReference type="Proteomes" id="UP001595953">
    <property type="component" value="Unassembled WGS sequence"/>
</dbReference>
<dbReference type="PANTHER" id="PTHR28008">
    <property type="entry name" value="DOMAIN PROTEIN, PUTATIVE (AFU_ORTHOLOGUE AFUA_3G10980)-RELATED"/>
    <property type="match status" value="1"/>
</dbReference>
<keyword evidence="1" id="KW-0812">Transmembrane</keyword>
<evidence type="ECO:0000256" key="1">
    <source>
        <dbReference type="SAM" id="Phobius"/>
    </source>
</evidence>
<feature type="transmembrane region" description="Helical" evidence="1">
    <location>
        <begin position="94"/>
        <end position="114"/>
    </location>
</feature>
<feature type="transmembrane region" description="Helical" evidence="1">
    <location>
        <begin position="39"/>
        <end position="56"/>
    </location>
</feature>
<comment type="caution">
    <text evidence="2">The sequence shown here is derived from an EMBL/GenBank/DDBJ whole genome shotgun (WGS) entry which is preliminary data.</text>
</comment>
<sequence>MAKHLALTVLVLYVALLTFFSLKSIGELPPIGFAFDDKIYHFLSYMLLTSLCYNYFRNTNRSFPILISIMISIIYGVLIEWLQGITSNLRISDAYDVVANILGTIFAAIVLSQLKNVKLK</sequence>
<dbReference type="PANTHER" id="PTHR28008:SF1">
    <property type="entry name" value="DOMAIN PROTEIN, PUTATIVE (AFU_ORTHOLOGUE AFUA_3G10980)-RELATED"/>
    <property type="match status" value="1"/>
</dbReference>
<evidence type="ECO:0000313" key="3">
    <source>
        <dbReference type="Proteomes" id="UP001595953"/>
    </source>
</evidence>
<keyword evidence="1" id="KW-0472">Membrane</keyword>
<dbReference type="NCBIfam" id="NF037970">
    <property type="entry name" value="vanZ_1"/>
    <property type="match status" value="1"/>
</dbReference>
<dbReference type="EMBL" id="JBHSGP010000014">
    <property type="protein sequence ID" value="MFC4722512.1"/>
    <property type="molecule type" value="Genomic_DNA"/>
</dbReference>
<proteinExistence type="predicted"/>
<name>A0ABV9N2J0_9FLAO</name>